<accession>A0A9P8T2V6</accession>
<keyword evidence="2" id="KW-1185">Reference proteome</keyword>
<reference evidence="1" key="1">
    <citation type="journal article" date="2021" name="Open Biol.">
        <title>Shared evolutionary footprints suggest mitochondrial oxidative damage underlies multiple complex I losses in fungi.</title>
        <authorList>
            <person name="Schikora-Tamarit M.A."/>
            <person name="Marcet-Houben M."/>
            <person name="Nosek J."/>
            <person name="Gabaldon T."/>
        </authorList>
    </citation>
    <scope>NUCLEOTIDE SEQUENCE</scope>
    <source>
        <strain evidence="1">CBS6075</strain>
    </source>
</reference>
<evidence type="ECO:0000313" key="1">
    <source>
        <dbReference type="EMBL" id="KAH3663589.1"/>
    </source>
</evidence>
<dbReference type="RefSeq" id="XP_046059925.1">
    <property type="nucleotide sequence ID" value="XM_046206127.1"/>
</dbReference>
<gene>
    <name evidence="1" type="ORF">OGAPHI_004990</name>
</gene>
<sequence>MALKLELAGGSVLVVGLDNLNGTVLGVLDNESPARTLDSSELGVGESNQLVERTVLLNNFLVETGVLGRQLTTTLLGWCKVGPEEVVVQISATMEFDVLLQFNSLLDVTGSLGLGMLLNGGVETVDVGLVVLGVVQFVDLTRNEWLQITKVPFQVWKADFGSNGTNGHLGHTRVSGGIQSGSDGGSDERHCNFQTQLNKL</sequence>
<dbReference type="EMBL" id="JAEUBE010000366">
    <property type="protein sequence ID" value="KAH3663589.1"/>
    <property type="molecule type" value="Genomic_DNA"/>
</dbReference>
<organism evidence="1 2">
    <name type="scientific">Ogataea philodendri</name>
    <dbReference type="NCBI Taxonomy" id="1378263"/>
    <lineage>
        <taxon>Eukaryota</taxon>
        <taxon>Fungi</taxon>
        <taxon>Dikarya</taxon>
        <taxon>Ascomycota</taxon>
        <taxon>Saccharomycotina</taxon>
        <taxon>Pichiomycetes</taxon>
        <taxon>Pichiales</taxon>
        <taxon>Pichiaceae</taxon>
        <taxon>Ogataea</taxon>
    </lineage>
</organism>
<reference evidence="1" key="2">
    <citation type="submission" date="2021-01" db="EMBL/GenBank/DDBJ databases">
        <authorList>
            <person name="Schikora-Tamarit M.A."/>
        </authorList>
    </citation>
    <scope>NUCLEOTIDE SEQUENCE</scope>
    <source>
        <strain evidence="1">CBS6075</strain>
    </source>
</reference>
<comment type="caution">
    <text evidence="1">The sequence shown here is derived from an EMBL/GenBank/DDBJ whole genome shotgun (WGS) entry which is preliminary data.</text>
</comment>
<dbReference type="OrthoDB" id="10552139at2759"/>
<evidence type="ECO:0000313" key="2">
    <source>
        <dbReference type="Proteomes" id="UP000769157"/>
    </source>
</evidence>
<protein>
    <submittedName>
        <fullName evidence="1">Uncharacterized protein</fullName>
    </submittedName>
</protein>
<proteinExistence type="predicted"/>
<dbReference type="Proteomes" id="UP000769157">
    <property type="component" value="Unassembled WGS sequence"/>
</dbReference>
<dbReference type="AlphaFoldDB" id="A0A9P8T2V6"/>
<name>A0A9P8T2V6_9ASCO</name>
<dbReference type="GeneID" id="70236954"/>